<dbReference type="Proteomes" id="UP001500305">
    <property type="component" value="Unassembled WGS sequence"/>
</dbReference>
<evidence type="ECO:0000313" key="3">
    <source>
        <dbReference type="Proteomes" id="UP001500305"/>
    </source>
</evidence>
<evidence type="ECO:0000256" key="1">
    <source>
        <dbReference type="SAM" id="MobiDB-lite"/>
    </source>
</evidence>
<proteinExistence type="predicted"/>
<evidence type="ECO:0000313" key="2">
    <source>
        <dbReference type="EMBL" id="GAA2255611.1"/>
    </source>
</evidence>
<feature type="region of interest" description="Disordered" evidence="1">
    <location>
        <begin position="1"/>
        <end position="22"/>
    </location>
</feature>
<keyword evidence="3" id="KW-1185">Reference proteome</keyword>
<sequence length="87" mass="9702">MTMAGRHSRLPEPRQQSDGDTDQYLKALTTGRPVVEEGVSVPDGGDRVFLSRRVFHPDGRVYTCLVRLDATGIFPFPPPDRPPIEEP</sequence>
<name>A0ABN3EF26_9ACTN</name>
<gene>
    <name evidence="2" type="ORF">GCM10010430_44280</name>
</gene>
<protein>
    <submittedName>
        <fullName evidence="2">Uncharacterized protein</fullName>
    </submittedName>
</protein>
<dbReference type="EMBL" id="BAAATR010000020">
    <property type="protein sequence ID" value="GAA2255611.1"/>
    <property type="molecule type" value="Genomic_DNA"/>
</dbReference>
<accession>A0ABN3EF26</accession>
<comment type="caution">
    <text evidence="2">The sequence shown here is derived from an EMBL/GenBank/DDBJ whole genome shotgun (WGS) entry which is preliminary data.</text>
</comment>
<organism evidence="2 3">
    <name type="scientific">Kitasatospora cystarginea</name>
    <dbReference type="NCBI Taxonomy" id="58350"/>
    <lineage>
        <taxon>Bacteria</taxon>
        <taxon>Bacillati</taxon>
        <taxon>Actinomycetota</taxon>
        <taxon>Actinomycetes</taxon>
        <taxon>Kitasatosporales</taxon>
        <taxon>Streptomycetaceae</taxon>
        <taxon>Kitasatospora</taxon>
    </lineage>
</organism>
<reference evidence="2 3" key="1">
    <citation type="journal article" date="2019" name="Int. J. Syst. Evol. Microbiol.">
        <title>The Global Catalogue of Microorganisms (GCM) 10K type strain sequencing project: providing services to taxonomists for standard genome sequencing and annotation.</title>
        <authorList>
            <consortium name="The Broad Institute Genomics Platform"/>
            <consortium name="The Broad Institute Genome Sequencing Center for Infectious Disease"/>
            <person name="Wu L."/>
            <person name="Ma J."/>
        </authorList>
    </citation>
    <scope>NUCLEOTIDE SEQUENCE [LARGE SCALE GENOMIC DNA]</scope>
    <source>
        <strain evidence="2 3">JCM 7356</strain>
    </source>
</reference>